<feature type="compositionally biased region" description="Low complexity" evidence="1">
    <location>
        <begin position="1"/>
        <end position="18"/>
    </location>
</feature>
<evidence type="ECO:0000259" key="2">
    <source>
        <dbReference type="PROSITE" id="PS51384"/>
    </source>
</evidence>
<organism evidence="3 4">
    <name type="scientific">Nocardioides aquaticus</name>
    <dbReference type="NCBI Taxonomy" id="160826"/>
    <lineage>
        <taxon>Bacteria</taxon>
        <taxon>Bacillati</taxon>
        <taxon>Actinomycetota</taxon>
        <taxon>Actinomycetes</taxon>
        <taxon>Propionibacteriales</taxon>
        <taxon>Nocardioidaceae</taxon>
        <taxon>Nocardioides</taxon>
    </lineage>
</organism>
<proteinExistence type="predicted"/>
<dbReference type="InterPro" id="IPR013113">
    <property type="entry name" value="SIP_FAD-bd"/>
</dbReference>
<dbReference type="EMBL" id="CP075371">
    <property type="protein sequence ID" value="QVT81841.1"/>
    <property type="molecule type" value="Genomic_DNA"/>
</dbReference>
<name>A0ABX8EPU2_9ACTN</name>
<dbReference type="InterPro" id="IPR039374">
    <property type="entry name" value="SIP_fam"/>
</dbReference>
<evidence type="ECO:0000256" key="1">
    <source>
        <dbReference type="SAM" id="MobiDB-lite"/>
    </source>
</evidence>
<keyword evidence="4" id="KW-1185">Reference proteome</keyword>
<evidence type="ECO:0000313" key="4">
    <source>
        <dbReference type="Proteomes" id="UP000679307"/>
    </source>
</evidence>
<dbReference type="Proteomes" id="UP000679307">
    <property type="component" value="Chromosome"/>
</dbReference>
<feature type="region of interest" description="Disordered" evidence="1">
    <location>
        <begin position="1"/>
        <end position="20"/>
    </location>
</feature>
<dbReference type="InterPro" id="IPR017927">
    <property type="entry name" value="FAD-bd_FR_type"/>
</dbReference>
<sequence length="331" mass="35656">MTTDPGTTDPGTTDPGMTEPAELPLVLGEVEVASVDRLSPSFVRVELGGACLAEMDVDGSWLDQRFKVIFPCDDGSLPQLPMAGATWWEAWQALPEEERGSMRTYTVRDVRGLGEHRRLVVDIVVHEHVDGEPDGPGNRWASAAAEGDRLLVLVPRRGHEFGGREFAPAPTDRVLLVADETAVPAVAGILRDLGPDAAGCALLEVPTSADVQALEGPAGVEVHWLPRDGAARGDLLHAATVARLGVDPRELPEVDDDEVDPNVWETPVYSSSGEQIAPDPGADVREGLYAWIAGESKVVTGLRRHLVRERGVDRGQVAFMGYWREGVSMRG</sequence>
<dbReference type="RefSeq" id="WP_246535714.1">
    <property type="nucleotide sequence ID" value="NZ_BAAAHS010000143.1"/>
</dbReference>
<gene>
    <name evidence="3" type="ORF">ENKNEFLB_04259</name>
</gene>
<dbReference type="InterPro" id="IPR007037">
    <property type="entry name" value="SIP_rossman_dom"/>
</dbReference>
<evidence type="ECO:0000313" key="3">
    <source>
        <dbReference type="EMBL" id="QVT81841.1"/>
    </source>
</evidence>
<dbReference type="CDD" id="cd06193">
    <property type="entry name" value="siderophore_interacting"/>
    <property type="match status" value="1"/>
</dbReference>
<dbReference type="PANTHER" id="PTHR30157">
    <property type="entry name" value="FERRIC REDUCTASE, NADPH-DEPENDENT"/>
    <property type="match status" value="1"/>
</dbReference>
<reference evidence="3 4" key="1">
    <citation type="submission" date="2021-05" db="EMBL/GenBank/DDBJ databases">
        <title>Complete genome of Nocardioides aquaticus KCTC 9944T isolated from meromictic and hypersaline Ekho Lake, Antarctica.</title>
        <authorList>
            <person name="Hwang K."/>
            <person name="Kim K.M."/>
            <person name="Choe H."/>
        </authorList>
    </citation>
    <scope>NUCLEOTIDE SEQUENCE [LARGE SCALE GENOMIC DNA]</scope>
    <source>
        <strain evidence="3 4">KCTC 9944</strain>
    </source>
</reference>
<dbReference type="Pfam" id="PF08021">
    <property type="entry name" value="FAD_binding_9"/>
    <property type="match status" value="1"/>
</dbReference>
<dbReference type="Pfam" id="PF04954">
    <property type="entry name" value="SIP"/>
    <property type="match status" value="1"/>
</dbReference>
<protein>
    <recommendedName>
        <fullName evidence="2">FAD-binding FR-type domain-containing protein</fullName>
    </recommendedName>
</protein>
<dbReference type="PROSITE" id="PS51384">
    <property type="entry name" value="FAD_FR"/>
    <property type="match status" value="1"/>
</dbReference>
<feature type="domain" description="FAD-binding FR-type" evidence="2">
    <location>
        <begin position="25"/>
        <end position="163"/>
    </location>
</feature>
<dbReference type="PANTHER" id="PTHR30157:SF0">
    <property type="entry name" value="NADPH-DEPENDENT FERRIC-CHELATE REDUCTASE"/>
    <property type="match status" value="1"/>
</dbReference>
<accession>A0ABX8EPU2</accession>